<accession>A0ABN1ILB0</accession>
<protein>
    <recommendedName>
        <fullName evidence="3">Outer membrane protein beta-barrel domain-containing protein</fullName>
    </recommendedName>
</protein>
<gene>
    <name evidence="1" type="ORF">GCM10009430_12710</name>
</gene>
<sequence length="218" mass="23947">MKKNLFSLIAVFAFFNLGFAQEVNLIGRLNGSIGFNYDSVDYNGGSLAYSPGGGMGLEVGAEYHMFKGLYGYGTLGFQYNLALQLQSGTEGSNKSSVTFNRTFFTFGVHKLFKLSENTLHGLVIGAGGNYSLPGKLKITQNDVSGDPIEYKPGLGFHLDARLRLKLSDKFFLEPGIRYRQLELDVKSFGNNSTDILPPYLRELNTSGIEISVSVIKKL</sequence>
<comment type="caution">
    <text evidence="1">The sequence shown here is derived from an EMBL/GenBank/DDBJ whole genome shotgun (WGS) entry which is preliminary data.</text>
</comment>
<dbReference type="EMBL" id="BAAAGE010000001">
    <property type="protein sequence ID" value="GAA0716727.1"/>
    <property type="molecule type" value="Genomic_DNA"/>
</dbReference>
<dbReference type="RefSeq" id="WP_343911523.1">
    <property type="nucleotide sequence ID" value="NZ_BAAAGE010000001.1"/>
</dbReference>
<name>A0ABN1ILB0_9FLAO</name>
<evidence type="ECO:0000313" key="1">
    <source>
        <dbReference type="EMBL" id="GAA0716727.1"/>
    </source>
</evidence>
<proteinExistence type="predicted"/>
<reference evidence="1 2" key="1">
    <citation type="journal article" date="2019" name="Int. J. Syst. Evol. Microbiol.">
        <title>The Global Catalogue of Microorganisms (GCM) 10K type strain sequencing project: providing services to taxonomists for standard genome sequencing and annotation.</title>
        <authorList>
            <consortium name="The Broad Institute Genomics Platform"/>
            <consortium name="The Broad Institute Genome Sequencing Center for Infectious Disease"/>
            <person name="Wu L."/>
            <person name="Ma J."/>
        </authorList>
    </citation>
    <scope>NUCLEOTIDE SEQUENCE [LARGE SCALE GENOMIC DNA]</scope>
    <source>
        <strain evidence="1 2">JCM 15974</strain>
    </source>
</reference>
<evidence type="ECO:0000313" key="2">
    <source>
        <dbReference type="Proteomes" id="UP001501758"/>
    </source>
</evidence>
<dbReference type="Proteomes" id="UP001501758">
    <property type="component" value="Unassembled WGS sequence"/>
</dbReference>
<evidence type="ECO:0008006" key="3">
    <source>
        <dbReference type="Google" id="ProtNLM"/>
    </source>
</evidence>
<keyword evidence="2" id="KW-1185">Reference proteome</keyword>
<organism evidence="1 2">
    <name type="scientific">Aquimarina litoralis</name>
    <dbReference type="NCBI Taxonomy" id="584605"/>
    <lineage>
        <taxon>Bacteria</taxon>
        <taxon>Pseudomonadati</taxon>
        <taxon>Bacteroidota</taxon>
        <taxon>Flavobacteriia</taxon>
        <taxon>Flavobacteriales</taxon>
        <taxon>Flavobacteriaceae</taxon>
        <taxon>Aquimarina</taxon>
    </lineage>
</organism>